<accession>A0A5S3WZD8</accession>
<keyword evidence="4" id="KW-0812">Transmembrane</keyword>
<evidence type="ECO:0000256" key="7">
    <source>
        <dbReference type="ARBA" id="ARBA00023114"/>
    </source>
</evidence>
<evidence type="ECO:0000256" key="9">
    <source>
        <dbReference type="ARBA" id="ARBA00023237"/>
    </source>
</evidence>
<dbReference type="SUPFAM" id="SSF56925">
    <property type="entry name" value="OMPA-like"/>
    <property type="match status" value="1"/>
</dbReference>
<evidence type="ECO:0000259" key="12">
    <source>
        <dbReference type="PROSITE" id="PS51123"/>
    </source>
</evidence>
<keyword evidence="9" id="KW-0998">Cell outer membrane</keyword>
<evidence type="ECO:0000256" key="5">
    <source>
        <dbReference type="ARBA" id="ARBA00022729"/>
    </source>
</evidence>
<evidence type="ECO:0000256" key="4">
    <source>
        <dbReference type="ARBA" id="ARBA00022692"/>
    </source>
</evidence>
<dbReference type="InterPro" id="IPR027385">
    <property type="entry name" value="Beta-barrel_OMP"/>
</dbReference>
<keyword evidence="6" id="KW-0406">Ion transport</keyword>
<feature type="chain" id="PRO_5024279955" description="OmpA-like domain-containing protein" evidence="11">
    <location>
        <begin position="21"/>
        <end position="350"/>
    </location>
</feature>
<dbReference type="SUPFAM" id="SSF103088">
    <property type="entry name" value="OmpA-like"/>
    <property type="match status" value="1"/>
</dbReference>
<dbReference type="Gene3D" id="2.40.160.20">
    <property type="match status" value="1"/>
</dbReference>
<dbReference type="PANTHER" id="PTHR30329">
    <property type="entry name" value="STATOR ELEMENT OF FLAGELLAR MOTOR COMPLEX"/>
    <property type="match status" value="1"/>
</dbReference>
<keyword evidence="2" id="KW-0813">Transport</keyword>
<evidence type="ECO:0000256" key="10">
    <source>
        <dbReference type="PROSITE-ProRule" id="PRU00473"/>
    </source>
</evidence>
<dbReference type="AlphaFoldDB" id="A0A5S3WZD8"/>
<keyword evidence="3" id="KW-1134">Transmembrane beta strand</keyword>
<dbReference type="PRINTS" id="PR01021">
    <property type="entry name" value="OMPADOMAIN"/>
</dbReference>
<dbReference type="GO" id="GO:0009279">
    <property type="term" value="C:cell outer membrane"/>
    <property type="evidence" value="ECO:0007669"/>
    <property type="project" value="UniProtKB-SubCell"/>
</dbReference>
<evidence type="ECO:0000256" key="3">
    <source>
        <dbReference type="ARBA" id="ARBA00022452"/>
    </source>
</evidence>
<dbReference type="InterPro" id="IPR006665">
    <property type="entry name" value="OmpA-like"/>
</dbReference>
<dbReference type="Pfam" id="PF00691">
    <property type="entry name" value="OmpA"/>
    <property type="match status" value="1"/>
</dbReference>
<evidence type="ECO:0000256" key="11">
    <source>
        <dbReference type="SAM" id="SignalP"/>
    </source>
</evidence>
<proteinExistence type="predicted"/>
<comment type="subcellular location">
    <subcellularLocation>
        <location evidence="1">Cell outer membrane</location>
        <topology evidence="1">Multi-pass membrane protein</topology>
    </subcellularLocation>
</comment>
<evidence type="ECO:0000256" key="6">
    <source>
        <dbReference type="ARBA" id="ARBA00023065"/>
    </source>
</evidence>
<dbReference type="RefSeq" id="WP_138545462.1">
    <property type="nucleotide sequence ID" value="NZ_PNCJ01000018.1"/>
</dbReference>
<sequence length="350" mass="38362">MKLRMLSVVVSALIATGAQADDHKEGVYLGVFGDYYNAEWENSRDAAGVTVDDSTGWGAELGYRFSKYWSGRIEYADMDFDLSGVRSDSVDGDRIGVDALYHFNGGPFYALAGLKSIDVFDSNTFVNVGAGYRHHFSDNFAANFETAIYQGIDRGYTDVGAKLGINYFFGSSGHSKPVEPAPAPQPEPAVVVAAPVDSDKDGIYDMDDQCANTPMSDAVDATGCTLYEDKEVTVSLLVRFPNNNSSVSQQYLDDIQAVVRFLNEHPETTVVLEGHTSAVGKAEYNKWLSKKRADAVAKQLVEKGIDEMRITTVGFGEERLKNMGDSAQAHAENRRVEAKVKSIERVKVQR</sequence>
<name>A0A5S3WZD8_9GAMM</name>
<feature type="signal peptide" evidence="11">
    <location>
        <begin position="1"/>
        <end position="20"/>
    </location>
</feature>
<dbReference type="PANTHER" id="PTHR30329:SF21">
    <property type="entry name" value="LIPOPROTEIN YIAD-RELATED"/>
    <property type="match status" value="1"/>
</dbReference>
<dbReference type="PROSITE" id="PS51123">
    <property type="entry name" value="OMPA_2"/>
    <property type="match status" value="1"/>
</dbReference>
<dbReference type="Pfam" id="PF13505">
    <property type="entry name" value="OMP_b-brl"/>
    <property type="match status" value="1"/>
</dbReference>
<keyword evidence="8 10" id="KW-0472">Membrane</keyword>
<comment type="caution">
    <text evidence="13">The sequence shown here is derived from an EMBL/GenBank/DDBJ whole genome shotgun (WGS) entry which is preliminary data.</text>
</comment>
<feature type="domain" description="OmpA-like" evidence="12">
    <location>
        <begin position="227"/>
        <end position="344"/>
    </location>
</feature>
<dbReference type="GO" id="GO:0046930">
    <property type="term" value="C:pore complex"/>
    <property type="evidence" value="ECO:0007669"/>
    <property type="project" value="UniProtKB-KW"/>
</dbReference>
<evidence type="ECO:0000256" key="1">
    <source>
        <dbReference type="ARBA" id="ARBA00004571"/>
    </source>
</evidence>
<dbReference type="EMBL" id="PNCJ01000018">
    <property type="protein sequence ID" value="TMP36257.1"/>
    <property type="molecule type" value="Genomic_DNA"/>
</dbReference>
<reference evidence="14" key="2">
    <citation type="submission" date="2019-06" db="EMBL/GenBank/DDBJ databases">
        <title>Co-occurence of chitin degradation, pigmentation and bioactivity in marine Pseudoalteromonas.</title>
        <authorList>
            <person name="Sonnenschein E.C."/>
            <person name="Bech P.K."/>
        </authorList>
    </citation>
    <scope>NUCLEOTIDE SEQUENCE [LARGE SCALE GENOMIC DNA]</scope>
    <source>
        <strain evidence="14">S2599</strain>
    </source>
</reference>
<gene>
    <name evidence="13" type="ORF">CWB98_14360</name>
</gene>
<dbReference type="OrthoDB" id="9805832at2"/>
<dbReference type="InterPro" id="IPR011250">
    <property type="entry name" value="OMP/PagP_B-barrel"/>
</dbReference>
<keyword evidence="7" id="KW-0626">Porin</keyword>
<dbReference type="GO" id="GO:0006811">
    <property type="term" value="P:monoatomic ion transport"/>
    <property type="evidence" value="ECO:0007669"/>
    <property type="project" value="UniProtKB-KW"/>
</dbReference>
<evidence type="ECO:0000256" key="2">
    <source>
        <dbReference type="ARBA" id="ARBA00022448"/>
    </source>
</evidence>
<dbReference type="Gene3D" id="3.30.1330.60">
    <property type="entry name" value="OmpA-like domain"/>
    <property type="match status" value="1"/>
</dbReference>
<organism evidence="13 14">
    <name type="scientific">Pseudoalteromonas rubra</name>
    <dbReference type="NCBI Taxonomy" id="43658"/>
    <lineage>
        <taxon>Bacteria</taxon>
        <taxon>Pseudomonadati</taxon>
        <taxon>Pseudomonadota</taxon>
        <taxon>Gammaproteobacteria</taxon>
        <taxon>Alteromonadales</taxon>
        <taxon>Pseudoalteromonadaceae</taxon>
        <taxon>Pseudoalteromonas</taxon>
    </lineage>
</organism>
<dbReference type="Proteomes" id="UP000306719">
    <property type="component" value="Unassembled WGS sequence"/>
</dbReference>
<keyword evidence="5 11" id="KW-0732">Signal</keyword>
<protein>
    <recommendedName>
        <fullName evidence="12">OmpA-like domain-containing protein</fullName>
    </recommendedName>
</protein>
<evidence type="ECO:0000313" key="13">
    <source>
        <dbReference type="EMBL" id="TMP36257.1"/>
    </source>
</evidence>
<dbReference type="InterPro" id="IPR036737">
    <property type="entry name" value="OmpA-like_sf"/>
</dbReference>
<evidence type="ECO:0000313" key="14">
    <source>
        <dbReference type="Proteomes" id="UP000306719"/>
    </source>
</evidence>
<reference evidence="13 14" key="1">
    <citation type="submission" date="2018-01" db="EMBL/GenBank/DDBJ databases">
        <authorList>
            <person name="Paulsen S."/>
            <person name="Gram L.K."/>
        </authorList>
    </citation>
    <scope>NUCLEOTIDE SEQUENCE [LARGE SCALE GENOMIC DNA]</scope>
    <source>
        <strain evidence="13 14">S2599</strain>
    </source>
</reference>
<evidence type="ECO:0000256" key="8">
    <source>
        <dbReference type="ARBA" id="ARBA00023136"/>
    </source>
</evidence>
<dbReference type="InterPro" id="IPR006664">
    <property type="entry name" value="OMP_bac"/>
</dbReference>
<dbReference type="CDD" id="cd07185">
    <property type="entry name" value="OmpA_C-like"/>
    <property type="match status" value="1"/>
</dbReference>
<dbReference type="InterPro" id="IPR050330">
    <property type="entry name" value="Bact_OuterMem_StrucFunc"/>
</dbReference>
<dbReference type="GO" id="GO:0015288">
    <property type="term" value="F:porin activity"/>
    <property type="evidence" value="ECO:0007669"/>
    <property type="project" value="UniProtKB-KW"/>
</dbReference>